<dbReference type="GO" id="GO:0072657">
    <property type="term" value="P:protein localization to membrane"/>
    <property type="evidence" value="ECO:0007669"/>
    <property type="project" value="TreeGrafter"/>
</dbReference>
<feature type="signal peptide" evidence="9">
    <location>
        <begin position="1"/>
        <end position="23"/>
    </location>
</feature>
<accession>A0AAD9JHN2</accession>
<evidence type="ECO:0000256" key="7">
    <source>
        <dbReference type="ARBA" id="ARBA00023034"/>
    </source>
</evidence>
<evidence type="ECO:0000256" key="9">
    <source>
        <dbReference type="RuleBase" id="RU363079"/>
    </source>
</evidence>
<keyword evidence="6 9" id="KW-1133">Transmembrane helix</keyword>
<feature type="transmembrane region" description="Helical" evidence="9">
    <location>
        <begin position="361"/>
        <end position="381"/>
    </location>
</feature>
<feature type="transmembrane region" description="Helical" evidence="9">
    <location>
        <begin position="588"/>
        <end position="617"/>
    </location>
</feature>
<feature type="transmembrane region" description="Helical" evidence="9">
    <location>
        <begin position="434"/>
        <end position="457"/>
    </location>
</feature>
<dbReference type="AlphaFoldDB" id="A0AAD9JHN2"/>
<feature type="transmembrane region" description="Helical" evidence="9">
    <location>
        <begin position="402"/>
        <end position="422"/>
    </location>
</feature>
<gene>
    <name evidence="10" type="ORF">LSH36_316g06046</name>
</gene>
<keyword evidence="8 9" id="KW-0472">Membrane</keyword>
<dbReference type="GO" id="GO:0005794">
    <property type="term" value="C:Golgi apparatus"/>
    <property type="evidence" value="ECO:0007669"/>
    <property type="project" value="UniProtKB-SubCell"/>
</dbReference>
<comment type="caution">
    <text evidence="10">The sequence shown here is derived from an EMBL/GenBank/DDBJ whole genome shotgun (WGS) entry which is preliminary data.</text>
</comment>
<keyword evidence="5 9" id="KW-0732">Signal</keyword>
<comment type="subcellular location">
    <subcellularLocation>
        <location evidence="2">Golgi apparatus</location>
    </subcellularLocation>
    <subcellularLocation>
        <location evidence="1">Membrane</location>
        <topology evidence="1">Multi-pass membrane protein</topology>
    </subcellularLocation>
</comment>
<evidence type="ECO:0000256" key="2">
    <source>
        <dbReference type="ARBA" id="ARBA00004555"/>
    </source>
</evidence>
<name>A0AAD9JHN2_9ANNE</name>
<proteinExistence type="inferred from homology"/>
<evidence type="ECO:0000313" key="10">
    <source>
        <dbReference type="EMBL" id="KAK2152856.1"/>
    </source>
</evidence>
<evidence type="ECO:0000256" key="5">
    <source>
        <dbReference type="ARBA" id="ARBA00022729"/>
    </source>
</evidence>
<dbReference type="PANTHER" id="PTHR10766">
    <property type="entry name" value="TRANSMEMBRANE 9 SUPERFAMILY PROTEIN"/>
    <property type="match status" value="1"/>
</dbReference>
<sequence length="627" mass="72026">MALQTGTLQALLVIFLVSCRVSAFYVPGVAPKDFTKDEQVDIRAVKLTSVKAQLPYEYYSLPFCHPSTDIVYKTENLGEVLRGDRIVNTPYNVYMKKNQGCSVLCGGDAGVTFTEHESKLVAKRIKQGYNVHLITDNLPCATKFELLDTGETQYEHGYKLGFVKDDKAYINNHLKLKLKYHTEDEVNYRVVGFEVEPMSIKFGDLKVKDDSCEAQSKTSEPQEISETSTTKLLFTYEVNWERSDLRWASRWDTYLAMTDVQIHWFSIINSVVVVFFLAGILTMIIVRTLRRDIAKYNKMDEEGDETLEETGWKLVHGDVFRPPRNSRVLASLIGAGIQLFCSAFFVIVFAMLGMLSPASRGALMTAAIFLFMFMGLVAGYYSARLYKTMRGVQWKKTAFMTAMLYPSVMFGTCFILNLFIWGKHSSGAVPFSTMVALVCMWMGISLPLVLLGYYFGYRKQPYEHPVRTNQIPRQVPEQMWYLNPVFATLMAGILPFGAMFIELFFIFTAIWENQFYYLFGFLFLVFLILIISCSQISIVMVYFQLCGEDYHWWWRSFIISGGSAVYVFAYSIFYFVTKLEITEFIPTLLYFGYTLLMVFTFWLMTGTVGFYAAYFFISKIYSAIKID</sequence>
<organism evidence="10 11">
    <name type="scientific">Paralvinella palmiformis</name>
    <dbReference type="NCBI Taxonomy" id="53620"/>
    <lineage>
        <taxon>Eukaryota</taxon>
        <taxon>Metazoa</taxon>
        <taxon>Spiralia</taxon>
        <taxon>Lophotrochozoa</taxon>
        <taxon>Annelida</taxon>
        <taxon>Polychaeta</taxon>
        <taxon>Sedentaria</taxon>
        <taxon>Canalipalpata</taxon>
        <taxon>Terebellida</taxon>
        <taxon>Terebelliformia</taxon>
        <taxon>Alvinellidae</taxon>
        <taxon>Paralvinella</taxon>
    </lineage>
</organism>
<evidence type="ECO:0000256" key="3">
    <source>
        <dbReference type="ARBA" id="ARBA00005227"/>
    </source>
</evidence>
<dbReference type="Pfam" id="PF02990">
    <property type="entry name" value="EMP70"/>
    <property type="match status" value="1"/>
</dbReference>
<feature type="transmembrane region" description="Helical" evidence="9">
    <location>
        <begin position="328"/>
        <end position="355"/>
    </location>
</feature>
<comment type="similarity">
    <text evidence="3 9">Belongs to the nonaspanin (TM9SF) (TC 9.A.2) family.</text>
</comment>
<evidence type="ECO:0000256" key="4">
    <source>
        <dbReference type="ARBA" id="ARBA00022692"/>
    </source>
</evidence>
<dbReference type="EMBL" id="JAODUP010000316">
    <property type="protein sequence ID" value="KAK2152856.1"/>
    <property type="molecule type" value="Genomic_DNA"/>
</dbReference>
<keyword evidence="11" id="KW-1185">Reference proteome</keyword>
<evidence type="ECO:0000256" key="1">
    <source>
        <dbReference type="ARBA" id="ARBA00004141"/>
    </source>
</evidence>
<dbReference type="InterPro" id="IPR004240">
    <property type="entry name" value="EMP70"/>
</dbReference>
<feature type="transmembrane region" description="Helical" evidence="9">
    <location>
        <begin position="557"/>
        <end position="576"/>
    </location>
</feature>
<protein>
    <recommendedName>
        <fullName evidence="9">Transmembrane 9 superfamily member</fullName>
    </recommendedName>
</protein>
<feature type="transmembrane region" description="Helical" evidence="9">
    <location>
        <begin position="264"/>
        <end position="289"/>
    </location>
</feature>
<feature type="transmembrane region" description="Helical" evidence="9">
    <location>
        <begin position="478"/>
        <end position="511"/>
    </location>
</feature>
<dbReference type="PANTHER" id="PTHR10766:SF55">
    <property type="entry name" value="TRANSMEMBRANE 9 SUPERFAMILY MEMBER 4"/>
    <property type="match status" value="1"/>
</dbReference>
<evidence type="ECO:0000313" key="11">
    <source>
        <dbReference type="Proteomes" id="UP001208570"/>
    </source>
</evidence>
<feature type="chain" id="PRO_5041766434" description="Transmembrane 9 superfamily member" evidence="9">
    <location>
        <begin position="24"/>
        <end position="627"/>
    </location>
</feature>
<reference evidence="10" key="1">
    <citation type="journal article" date="2023" name="Mol. Biol. Evol.">
        <title>Third-Generation Sequencing Reveals the Adaptive Role of the Epigenome in Three Deep-Sea Polychaetes.</title>
        <authorList>
            <person name="Perez M."/>
            <person name="Aroh O."/>
            <person name="Sun Y."/>
            <person name="Lan Y."/>
            <person name="Juniper S.K."/>
            <person name="Young C.R."/>
            <person name="Angers B."/>
            <person name="Qian P.Y."/>
        </authorList>
    </citation>
    <scope>NUCLEOTIDE SEQUENCE</scope>
    <source>
        <strain evidence="10">P08H-3</strain>
    </source>
</reference>
<evidence type="ECO:0000256" key="6">
    <source>
        <dbReference type="ARBA" id="ARBA00022989"/>
    </source>
</evidence>
<evidence type="ECO:0000256" key="8">
    <source>
        <dbReference type="ARBA" id="ARBA00023136"/>
    </source>
</evidence>
<dbReference type="GO" id="GO:0016020">
    <property type="term" value="C:membrane"/>
    <property type="evidence" value="ECO:0007669"/>
    <property type="project" value="UniProtKB-SubCell"/>
</dbReference>
<dbReference type="Proteomes" id="UP001208570">
    <property type="component" value="Unassembled WGS sequence"/>
</dbReference>
<feature type="transmembrane region" description="Helical" evidence="9">
    <location>
        <begin position="517"/>
        <end position="545"/>
    </location>
</feature>
<keyword evidence="4 9" id="KW-0812">Transmembrane</keyword>
<keyword evidence="7" id="KW-0333">Golgi apparatus</keyword>